<evidence type="ECO:0000313" key="1">
    <source>
        <dbReference type="EMBL" id="SHI82402.1"/>
    </source>
</evidence>
<dbReference type="Proteomes" id="UP000184050">
    <property type="component" value="Unassembled WGS sequence"/>
</dbReference>
<dbReference type="EMBL" id="FQZE01000006">
    <property type="protein sequence ID" value="SHI82402.1"/>
    <property type="molecule type" value="Genomic_DNA"/>
</dbReference>
<accession>A0A1M6EAA0</accession>
<dbReference type="STRING" id="1168035.SAMN05444280_106124"/>
<evidence type="ECO:0000313" key="2">
    <source>
        <dbReference type="Proteomes" id="UP000184050"/>
    </source>
</evidence>
<proteinExistence type="predicted"/>
<dbReference type="AlphaFoldDB" id="A0A1M6EAA0"/>
<name>A0A1M6EAA0_9BACT</name>
<sequence>MFIEYFFKIKFKSVLFLSFMFYKEPDFHNDFVLLFPNFK</sequence>
<protein>
    <submittedName>
        <fullName evidence="1">Uncharacterized protein</fullName>
    </submittedName>
</protein>
<keyword evidence="2" id="KW-1185">Reference proteome</keyword>
<gene>
    <name evidence="1" type="ORF">SAMN05444280_106124</name>
</gene>
<reference evidence="1 2" key="1">
    <citation type="submission" date="2016-11" db="EMBL/GenBank/DDBJ databases">
        <authorList>
            <person name="Jaros S."/>
            <person name="Januszkiewicz K."/>
            <person name="Wedrychowicz H."/>
        </authorList>
    </citation>
    <scope>NUCLEOTIDE SEQUENCE [LARGE SCALE GENOMIC DNA]</scope>
    <source>
        <strain evidence="1 2">DSM 27063</strain>
    </source>
</reference>
<organism evidence="1 2">
    <name type="scientific">Tangfeifania diversioriginum</name>
    <dbReference type="NCBI Taxonomy" id="1168035"/>
    <lineage>
        <taxon>Bacteria</taxon>
        <taxon>Pseudomonadati</taxon>
        <taxon>Bacteroidota</taxon>
        <taxon>Bacteroidia</taxon>
        <taxon>Marinilabiliales</taxon>
        <taxon>Prolixibacteraceae</taxon>
        <taxon>Tangfeifania</taxon>
    </lineage>
</organism>